<dbReference type="InterPro" id="IPR036890">
    <property type="entry name" value="HATPase_C_sf"/>
</dbReference>
<dbReference type="PANTHER" id="PTHR45453:SF2">
    <property type="entry name" value="HISTIDINE KINASE"/>
    <property type="match status" value="1"/>
</dbReference>
<comment type="subcellular location">
    <subcellularLocation>
        <location evidence="2">Cell membrane</location>
        <topology evidence="2">Multi-pass membrane protein</topology>
    </subcellularLocation>
</comment>
<accession>A0ABT0XLP6</accession>
<dbReference type="SMART" id="SM00387">
    <property type="entry name" value="HATPase_c"/>
    <property type="match status" value="1"/>
</dbReference>
<evidence type="ECO:0000256" key="13">
    <source>
        <dbReference type="SAM" id="Phobius"/>
    </source>
</evidence>
<evidence type="ECO:0000256" key="8">
    <source>
        <dbReference type="ARBA" id="ARBA00022777"/>
    </source>
</evidence>
<keyword evidence="9" id="KW-0067">ATP-binding</keyword>
<proteinExistence type="predicted"/>
<dbReference type="Pfam" id="PF02518">
    <property type="entry name" value="HATPase_c"/>
    <property type="match status" value="1"/>
</dbReference>
<keyword evidence="8 15" id="KW-0418">Kinase</keyword>
<evidence type="ECO:0000259" key="14">
    <source>
        <dbReference type="PROSITE" id="PS50109"/>
    </source>
</evidence>
<evidence type="ECO:0000256" key="7">
    <source>
        <dbReference type="ARBA" id="ARBA00022741"/>
    </source>
</evidence>
<dbReference type="InterPro" id="IPR003594">
    <property type="entry name" value="HATPase_dom"/>
</dbReference>
<evidence type="ECO:0000256" key="2">
    <source>
        <dbReference type="ARBA" id="ARBA00004651"/>
    </source>
</evidence>
<evidence type="ECO:0000256" key="11">
    <source>
        <dbReference type="ARBA" id="ARBA00023012"/>
    </source>
</evidence>
<organism evidence="15 16">
    <name type="scientific">Alkalicoccobacillus plakortidis</name>
    <dbReference type="NCBI Taxonomy" id="444060"/>
    <lineage>
        <taxon>Bacteria</taxon>
        <taxon>Bacillati</taxon>
        <taxon>Bacillota</taxon>
        <taxon>Bacilli</taxon>
        <taxon>Bacillales</taxon>
        <taxon>Bacillaceae</taxon>
        <taxon>Alkalicoccobacillus</taxon>
    </lineage>
</organism>
<sequence length="326" mass="37953">MNLFWRDHRLLIIVHILQAIIVGSILFLDPGAEPTSLMYAIFLSFLLLTGYLVYRYFVLAPYYKKLTDVSSGHHDFKIEGNHPLILAHNQLLARYYNQHQAEQHQLEIRKNQQVQFMTQWVHQMKTPVSVMNLITQNEADYHEYPALRTELKRLEKGLDLALHTARFEQFEQDFRIKSVQIKTLVQQVVQENKRLFILKEMYPKIDVDNEMYVSTDPKWLVFMLDQIIVNAIKYTKDSGKHLVIETIIADHKPTLKITDQGVGIQAADLPMIQRPFYTGENGRKYGESTGMGLHLVYQLCEKLHIKIDIQSKVGNGTTVTLQFPTR</sequence>
<feature type="transmembrane region" description="Helical" evidence="13">
    <location>
        <begin position="37"/>
        <end position="57"/>
    </location>
</feature>
<dbReference type="RefSeq" id="WP_251609910.1">
    <property type="nucleotide sequence ID" value="NZ_JAMQJY010000002.1"/>
</dbReference>
<keyword evidence="5" id="KW-0808">Transferase</keyword>
<feature type="domain" description="Histidine kinase" evidence="14">
    <location>
        <begin position="119"/>
        <end position="326"/>
    </location>
</feature>
<reference evidence="15" key="1">
    <citation type="submission" date="2022-06" db="EMBL/GenBank/DDBJ databases">
        <title>Alkalicoccobacillus porphyridii sp. nov., isolated from a marine red alga, Porphyridium purpureum and reclassification of Shouchella plakortidis and Shouchella gibsonii as Alkalicoccobacillus plakortidis comb. nov. and Alkalicoccobacillus gibsonii comb. nov.</title>
        <authorList>
            <person name="Kim K.H."/>
            <person name="Lee J.K."/>
            <person name="Han D.M."/>
            <person name="Baek J.H."/>
            <person name="Jeon C.O."/>
        </authorList>
    </citation>
    <scope>NUCLEOTIDE SEQUENCE</scope>
    <source>
        <strain evidence="15">DSM 19153</strain>
    </source>
</reference>
<name>A0ABT0XLP6_9BACI</name>
<evidence type="ECO:0000256" key="3">
    <source>
        <dbReference type="ARBA" id="ARBA00012438"/>
    </source>
</evidence>
<dbReference type="PRINTS" id="PR00344">
    <property type="entry name" value="BCTRLSENSOR"/>
</dbReference>
<dbReference type="EMBL" id="JAMQJY010000002">
    <property type="protein sequence ID" value="MCM2676826.1"/>
    <property type="molecule type" value="Genomic_DNA"/>
</dbReference>
<evidence type="ECO:0000256" key="5">
    <source>
        <dbReference type="ARBA" id="ARBA00022679"/>
    </source>
</evidence>
<dbReference type="EC" id="2.7.13.3" evidence="3"/>
<dbReference type="PANTHER" id="PTHR45453">
    <property type="entry name" value="PHOSPHATE REGULON SENSOR PROTEIN PHOR"/>
    <property type="match status" value="1"/>
</dbReference>
<evidence type="ECO:0000256" key="4">
    <source>
        <dbReference type="ARBA" id="ARBA00022475"/>
    </source>
</evidence>
<keyword evidence="6 13" id="KW-0812">Transmembrane</keyword>
<keyword evidence="12 13" id="KW-0472">Membrane</keyword>
<evidence type="ECO:0000313" key="16">
    <source>
        <dbReference type="Proteomes" id="UP001203665"/>
    </source>
</evidence>
<keyword evidence="10 13" id="KW-1133">Transmembrane helix</keyword>
<feature type="transmembrane region" description="Helical" evidence="13">
    <location>
        <begin position="12"/>
        <end position="31"/>
    </location>
</feature>
<comment type="catalytic activity">
    <reaction evidence="1">
        <text>ATP + protein L-histidine = ADP + protein N-phospho-L-histidine.</text>
        <dbReference type="EC" id="2.7.13.3"/>
    </reaction>
</comment>
<dbReference type="Gene3D" id="3.30.565.10">
    <property type="entry name" value="Histidine kinase-like ATPase, C-terminal domain"/>
    <property type="match status" value="1"/>
</dbReference>
<keyword evidence="11" id="KW-0902">Two-component regulatory system</keyword>
<keyword evidence="7" id="KW-0547">Nucleotide-binding</keyword>
<dbReference type="InterPro" id="IPR005467">
    <property type="entry name" value="His_kinase_dom"/>
</dbReference>
<dbReference type="InterPro" id="IPR004358">
    <property type="entry name" value="Sig_transdc_His_kin-like_C"/>
</dbReference>
<evidence type="ECO:0000256" key="6">
    <source>
        <dbReference type="ARBA" id="ARBA00022692"/>
    </source>
</evidence>
<evidence type="ECO:0000256" key="9">
    <source>
        <dbReference type="ARBA" id="ARBA00022840"/>
    </source>
</evidence>
<gene>
    <name evidence="15" type="ORF">NDM98_16170</name>
</gene>
<evidence type="ECO:0000256" key="12">
    <source>
        <dbReference type="ARBA" id="ARBA00023136"/>
    </source>
</evidence>
<keyword evidence="16" id="KW-1185">Reference proteome</keyword>
<dbReference type="Proteomes" id="UP001203665">
    <property type="component" value="Unassembled WGS sequence"/>
</dbReference>
<dbReference type="InterPro" id="IPR050351">
    <property type="entry name" value="BphY/WalK/GraS-like"/>
</dbReference>
<evidence type="ECO:0000313" key="15">
    <source>
        <dbReference type="EMBL" id="MCM2676826.1"/>
    </source>
</evidence>
<keyword evidence="4" id="KW-1003">Cell membrane</keyword>
<protein>
    <recommendedName>
        <fullName evidence="3">histidine kinase</fullName>
        <ecNumber evidence="3">2.7.13.3</ecNumber>
    </recommendedName>
</protein>
<evidence type="ECO:0000256" key="1">
    <source>
        <dbReference type="ARBA" id="ARBA00000085"/>
    </source>
</evidence>
<comment type="caution">
    <text evidence="15">The sequence shown here is derived from an EMBL/GenBank/DDBJ whole genome shotgun (WGS) entry which is preliminary data.</text>
</comment>
<dbReference type="SUPFAM" id="SSF55874">
    <property type="entry name" value="ATPase domain of HSP90 chaperone/DNA topoisomerase II/histidine kinase"/>
    <property type="match status" value="1"/>
</dbReference>
<dbReference type="GO" id="GO:0016301">
    <property type="term" value="F:kinase activity"/>
    <property type="evidence" value="ECO:0007669"/>
    <property type="project" value="UniProtKB-KW"/>
</dbReference>
<evidence type="ECO:0000256" key="10">
    <source>
        <dbReference type="ARBA" id="ARBA00022989"/>
    </source>
</evidence>
<dbReference type="PROSITE" id="PS50109">
    <property type="entry name" value="HIS_KIN"/>
    <property type="match status" value="1"/>
</dbReference>